<evidence type="ECO:0000313" key="1">
    <source>
        <dbReference type="EMBL" id="KDR83505.1"/>
    </source>
</evidence>
<accession>A0A067TJX6</accession>
<dbReference type="EMBL" id="KL142368">
    <property type="protein sequence ID" value="KDR83505.1"/>
    <property type="molecule type" value="Genomic_DNA"/>
</dbReference>
<reference evidence="2" key="1">
    <citation type="journal article" date="2014" name="Proc. Natl. Acad. Sci. U.S.A.">
        <title>Extensive sampling of basidiomycete genomes demonstrates inadequacy of the white-rot/brown-rot paradigm for wood decay fungi.</title>
        <authorList>
            <person name="Riley R."/>
            <person name="Salamov A.A."/>
            <person name="Brown D.W."/>
            <person name="Nagy L.G."/>
            <person name="Floudas D."/>
            <person name="Held B.W."/>
            <person name="Levasseur A."/>
            <person name="Lombard V."/>
            <person name="Morin E."/>
            <person name="Otillar R."/>
            <person name="Lindquist E.A."/>
            <person name="Sun H."/>
            <person name="LaButti K.M."/>
            <person name="Schmutz J."/>
            <person name="Jabbour D."/>
            <person name="Luo H."/>
            <person name="Baker S.E."/>
            <person name="Pisabarro A.G."/>
            <person name="Walton J.D."/>
            <person name="Blanchette R.A."/>
            <person name="Henrissat B."/>
            <person name="Martin F."/>
            <person name="Cullen D."/>
            <person name="Hibbett D.S."/>
            <person name="Grigoriev I.V."/>
        </authorList>
    </citation>
    <scope>NUCLEOTIDE SEQUENCE [LARGE SCALE GENOMIC DNA]</scope>
    <source>
        <strain evidence="2">CBS 339.88</strain>
    </source>
</reference>
<proteinExistence type="predicted"/>
<dbReference type="HOGENOM" id="CLU_2038243_0_0_1"/>
<name>A0A067TJX6_GALM3</name>
<keyword evidence="2" id="KW-1185">Reference proteome</keyword>
<gene>
    <name evidence="1" type="ORF">GALMADRAFT_235689</name>
</gene>
<dbReference type="Proteomes" id="UP000027222">
    <property type="component" value="Unassembled WGS sequence"/>
</dbReference>
<evidence type="ECO:0000313" key="2">
    <source>
        <dbReference type="Proteomes" id="UP000027222"/>
    </source>
</evidence>
<dbReference type="AlphaFoldDB" id="A0A067TJX6"/>
<sequence>MSENLAPFIQIQVAFDCTQWNEGNPLYAKRFSTLIQVQPLRCKRIAFLEYGYRETCFHVRRQKILQLASVQMGRVGVKGDVEFFESLEVIGNIEASAVDHGNKYFHVYNFRKKRGKDFEDG</sequence>
<protein>
    <submittedName>
        <fullName evidence="1">Uncharacterized protein</fullName>
    </submittedName>
</protein>
<organism evidence="1 2">
    <name type="scientific">Galerina marginata (strain CBS 339.88)</name>
    <dbReference type="NCBI Taxonomy" id="685588"/>
    <lineage>
        <taxon>Eukaryota</taxon>
        <taxon>Fungi</taxon>
        <taxon>Dikarya</taxon>
        <taxon>Basidiomycota</taxon>
        <taxon>Agaricomycotina</taxon>
        <taxon>Agaricomycetes</taxon>
        <taxon>Agaricomycetidae</taxon>
        <taxon>Agaricales</taxon>
        <taxon>Agaricineae</taxon>
        <taxon>Strophariaceae</taxon>
        <taxon>Galerina</taxon>
    </lineage>
</organism>